<feature type="chain" id="PRO_5036987147" evidence="1">
    <location>
        <begin position="19"/>
        <end position="200"/>
    </location>
</feature>
<accession>A0A914QYJ4</accession>
<evidence type="ECO:0000313" key="3">
    <source>
        <dbReference type="WBParaSite" id="PDA_v2.g9397.t1"/>
    </source>
</evidence>
<feature type="signal peptide" evidence="1">
    <location>
        <begin position="1"/>
        <end position="18"/>
    </location>
</feature>
<protein>
    <submittedName>
        <fullName evidence="3">Uncharacterized protein</fullName>
    </submittedName>
</protein>
<reference evidence="3" key="1">
    <citation type="submission" date="2022-11" db="UniProtKB">
        <authorList>
            <consortium name="WormBaseParasite"/>
        </authorList>
    </citation>
    <scope>IDENTIFICATION</scope>
</reference>
<organism evidence="2 3">
    <name type="scientific">Panagrolaimus davidi</name>
    <dbReference type="NCBI Taxonomy" id="227884"/>
    <lineage>
        <taxon>Eukaryota</taxon>
        <taxon>Metazoa</taxon>
        <taxon>Ecdysozoa</taxon>
        <taxon>Nematoda</taxon>
        <taxon>Chromadorea</taxon>
        <taxon>Rhabditida</taxon>
        <taxon>Tylenchina</taxon>
        <taxon>Panagrolaimomorpha</taxon>
        <taxon>Panagrolaimoidea</taxon>
        <taxon>Panagrolaimidae</taxon>
        <taxon>Panagrolaimus</taxon>
    </lineage>
</organism>
<dbReference type="Proteomes" id="UP000887578">
    <property type="component" value="Unplaced"/>
</dbReference>
<dbReference type="WBParaSite" id="PDA_v2.g9397.t1">
    <property type="protein sequence ID" value="PDA_v2.g9397.t1"/>
    <property type="gene ID" value="PDA_v2.g9397"/>
</dbReference>
<keyword evidence="1" id="KW-0732">Signal</keyword>
<sequence>MKVFVLILIFCWKTLCEGLTCYDSSGTNTECSESVNFCIYSKDFPYSWILGVSCDARNWCKGYGRFTAIIHKMRGFDSVDYYCCDTDLCNTRENYYNPPPQRKNEENDETSSNQNIYTTESHDAEGNLMTTSEMPGIENVSTSDSSKFTTTSFKINTTAENYTTTLVPPSTTKENFNNACEKLFSISLTILTVFVYFSFV</sequence>
<name>A0A914QYJ4_9BILA</name>
<keyword evidence="2" id="KW-1185">Reference proteome</keyword>
<evidence type="ECO:0000256" key="1">
    <source>
        <dbReference type="SAM" id="SignalP"/>
    </source>
</evidence>
<proteinExistence type="predicted"/>
<evidence type="ECO:0000313" key="2">
    <source>
        <dbReference type="Proteomes" id="UP000887578"/>
    </source>
</evidence>
<dbReference type="AlphaFoldDB" id="A0A914QYJ4"/>